<accession>A0A1A6GB37</accession>
<protein>
    <submittedName>
        <fullName evidence="1">Uncharacterized protein</fullName>
    </submittedName>
</protein>
<reference evidence="1 2" key="1">
    <citation type="submission" date="2016-06" db="EMBL/GenBank/DDBJ databases">
        <title>The Draft Genome Sequence and Annotation of the Desert Woodrat Neotoma lepida.</title>
        <authorList>
            <person name="Campbell M."/>
            <person name="Oakeson K.F."/>
            <person name="Yandell M."/>
            <person name="Halpert J.R."/>
            <person name="Dearing D."/>
        </authorList>
    </citation>
    <scope>NUCLEOTIDE SEQUENCE [LARGE SCALE GENOMIC DNA]</scope>
    <source>
        <strain evidence="1">417</strain>
        <tissue evidence="1">Liver</tissue>
    </source>
</reference>
<gene>
    <name evidence="1" type="ORF">A6R68_08002</name>
</gene>
<evidence type="ECO:0000313" key="2">
    <source>
        <dbReference type="Proteomes" id="UP000092124"/>
    </source>
</evidence>
<name>A0A1A6GB37_NEOLE</name>
<comment type="caution">
    <text evidence="1">The sequence shown here is derived from an EMBL/GenBank/DDBJ whole genome shotgun (WGS) entry which is preliminary data.</text>
</comment>
<dbReference type="AlphaFoldDB" id="A0A1A6GB37"/>
<sequence length="87" mass="8837">MCAADVTWNLVGTSPLTGPSYNNRSRATIGGVGAALVDSKRPPLSEAPATLKAGERLLPRVQKLVLSQVAPLGKAFGAKVTGVGPLA</sequence>
<dbReference type="EMBL" id="LZPO01099884">
    <property type="protein sequence ID" value="OBS63448.1"/>
    <property type="molecule type" value="Genomic_DNA"/>
</dbReference>
<evidence type="ECO:0000313" key="1">
    <source>
        <dbReference type="EMBL" id="OBS63448.1"/>
    </source>
</evidence>
<organism evidence="1 2">
    <name type="scientific">Neotoma lepida</name>
    <name type="common">Desert woodrat</name>
    <dbReference type="NCBI Taxonomy" id="56216"/>
    <lineage>
        <taxon>Eukaryota</taxon>
        <taxon>Metazoa</taxon>
        <taxon>Chordata</taxon>
        <taxon>Craniata</taxon>
        <taxon>Vertebrata</taxon>
        <taxon>Euteleostomi</taxon>
        <taxon>Mammalia</taxon>
        <taxon>Eutheria</taxon>
        <taxon>Euarchontoglires</taxon>
        <taxon>Glires</taxon>
        <taxon>Rodentia</taxon>
        <taxon>Myomorpha</taxon>
        <taxon>Muroidea</taxon>
        <taxon>Cricetidae</taxon>
        <taxon>Neotominae</taxon>
        <taxon>Neotoma</taxon>
    </lineage>
</organism>
<proteinExistence type="predicted"/>
<keyword evidence="2" id="KW-1185">Reference proteome</keyword>
<dbReference type="Proteomes" id="UP000092124">
    <property type="component" value="Unassembled WGS sequence"/>
</dbReference>